<feature type="compositionally biased region" description="Basic and acidic residues" evidence="1">
    <location>
        <begin position="1"/>
        <end position="10"/>
    </location>
</feature>
<dbReference type="InterPro" id="IPR036047">
    <property type="entry name" value="F-box-like_dom_sf"/>
</dbReference>
<dbReference type="SMART" id="SM00256">
    <property type="entry name" value="FBOX"/>
    <property type="match status" value="1"/>
</dbReference>
<organism evidence="3 4">
    <name type="scientific">Aegilops tauschii subsp. strangulata</name>
    <name type="common">Goatgrass</name>
    <dbReference type="NCBI Taxonomy" id="200361"/>
    <lineage>
        <taxon>Eukaryota</taxon>
        <taxon>Viridiplantae</taxon>
        <taxon>Streptophyta</taxon>
        <taxon>Embryophyta</taxon>
        <taxon>Tracheophyta</taxon>
        <taxon>Spermatophyta</taxon>
        <taxon>Magnoliopsida</taxon>
        <taxon>Liliopsida</taxon>
        <taxon>Poales</taxon>
        <taxon>Poaceae</taxon>
        <taxon>BOP clade</taxon>
        <taxon>Pooideae</taxon>
        <taxon>Triticodae</taxon>
        <taxon>Triticeae</taxon>
        <taxon>Triticinae</taxon>
        <taxon>Aegilops</taxon>
    </lineage>
</organism>
<dbReference type="STRING" id="200361.A0A453MVC8"/>
<dbReference type="Gene3D" id="1.20.1280.50">
    <property type="match status" value="1"/>
</dbReference>
<name>A0A453MVC8_AEGTS</name>
<keyword evidence="4" id="KW-1185">Reference proteome</keyword>
<dbReference type="AlphaFoldDB" id="A0A453MVC8"/>
<feature type="region of interest" description="Disordered" evidence="1">
    <location>
        <begin position="1"/>
        <end position="21"/>
    </location>
</feature>
<evidence type="ECO:0000256" key="1">
    <source>
        <dbReference type="SAM" id="MobiDB-lite"/>
    </source>
</evidence>
<dbReference type="PANTHER" id="PTHR31264:SF23">
    <property type="entry name" value="F-BOX DOMAIN-CONTAINING PROTEIN"/>
    <property type="match status" value="1"/>
</dbReference>
<dbReference type="Proteomes" id="UP000015105">
    <property type="component" value="Chromosome 6D"/>
</dbReference>
<dbReference type="SUPFAM" id="SSF81383">
    <property type="entry name" value="F-box domain"/>
    <property type="match status" value="1"/>
</dbReference>
<protein>
    <recommendedName>
        <fullName evidence="2">F-box domain-containing protein</fullName>
    </recommendedName>
</protein>
<proteinExistence type="predicted"/>
<evidence type="ECO:0000313" key="4">
    <source>
        <dbReference type="Proteomes" id="UP000015105"/>
    </source>
</evidence>
<dbReference type="CDD" id="cd09917">
    <property type="entry name" value="F-box_SF"/>
    <property type="match status" value="1"/>
</dbReference>
<feature type="compositionally biased region" description="Pro residues" evidence="1">
    <location>
        <begin position="12"/>
        <end position="21"/>
    </location>
</feature>
<reference evidence="3" key="4">
    <citation type="submission" date="2019-03" db="UniProtKB">
        <authorList>
            <consortium name="EnsemblPlants"/>
        </authorList>
    </citation>
    <scope>IDENTIFICATION</scope>
</reference>
<reference evidence="4" key="1">
    <citation type="journal article" date="2014" name="Science">
        <title>Ancient hybridizations among the ancestral genomes of bread wheat.</title>
        <authorList>
            <consortium name="International Wheat Genome Sequencing Consortium,"/>
            <person name="Marcussen T."/>
            <person name="Sandve S.R."/>
            <person name="Heier L."/>
            <person name="Spannagl M."/>
            <person name="Pfeifer M."/>
            <person name="Jakobsen K.S."/>
            <person name="Wulff B.B."/>
            <person name="Steuernagel B."/>
            <person name="Mayer K.F."/>
            <person name="Olsen O.A."/>
        </authorList>
    </citation>
    <scope>NUCLEOTIDE SEQUENCE [LARGE SCALE GENOMIC DNA]</scope>
    <source>
        <strain evidence="4">cv. AL8/78</strain>
    </source>
</reference>
<feature type="domain" description="F-box" evidence="2">
    <location>
        <begin position="25"/>
        <end position="75"/>
    </location>
</feature>
<dbReference type="Gramene" id="AET6Gv20098900.1">
    <property type="protein sequence ID" value="AET6Gv20098900.1"/>
    <property type="gene ID" value="AET6Gv20098900"/>
</dbReference>
<evidence type="ECO:0000259" key="2">
    <source>
        <dbReference type="PROSITE" id="PS50181"/>
    </source>
</evidence>
<reference evidence="3" key="5">
    <citation type="journal article" date="2021" name="G3 (Bethesda)">
        <title>Aegilops tauschii genome assembly Aet v5.0 features greater sequence contiguity and improved annotation.</title>
        <authorList>
            <person name="Wang L."/>
            <person name="Zhu T."/>
            <person name="Rodriguez J.C."/>
            <person name="Deal K.R."/>
            <person name="Dubcovsky J."/>
            <person name="McGuire P.E."/>
            <person name="Lux T."/>
            <person name="Spannagl M."/>
            <person name="Mayer K.F.X."/>
            <person name="Baldrich P."/>
            <person name="Meyers B.C."/>
            <person name="Huo N."/>
            <person name="Gu Y.Q."/>
            <person name="Zhou H."/>
            <person name="Devos K.M."/>
            <person name="Bennetzen J.L."/>
            <person name="Unver T."/>
            <person name="Budak H."/>
            <person name="Gulick P.J."/>
            <person name="Galiba G."/>
            <person name="Kalapos B."/>
            <person name="Nelson D.R."/>
            <person name="Li P."/>
            <person name="You F.M."/>
            <person name="Luo M.C."/>
            <person name="Dvorak J."/>
        </authorList>
    </citation>
    <scope>NUCLEOTIDE SEQUENCE [LARGE SCALE GENOMIC DNA]</scope>
    <source>
        <strain evidence="3">cv. AL8/78</strain>
    </source>
</reference>
<dbReference type="PROSITE" id="PS50181">
    <property type="entry name" value="FBOX"/>
    <property type="match status" value="1"/>
</dbReference>
<dbReference type="EnsemblPlants" id="AET6Gv20098900.1">
    <property type="protein sequence ID" value="AET6Gv20098900.1"/>
    <property type="gene ID" value="AET6Gv20098900"/>
</dbReference>
<dbReference type="InterPro" id="IPR001810">
    <property type="entry name" value="F-box_dom"/>
</dbReference>
<evidence type="ECO:0000313" key="3">
    <source>
        <dbReference type="EnsemblPlants" id="AET6Gv20098900.1"/>
    </source>
</evidence>
<accession>A0A453MVC8</accession>
<dbReference type="Pfam" id="PF12937">
    <property type="entry name" value="F-box-like"/>
    <property type="match status" value="1"/>
</dbReference>
<reference evidence="4" key="2">
    <citation type="journal article" date="2017" name="Nat. Plants">
        <title>The Aegilops tauschii genome reveals multiple impacts of transposons.</title>
        <authorList>
            <person name="Zhao G."/>
            <person name="Zou C."/>
            <person name="Li K."/>
            <person name="Wang K."/>
            <person name="Li T."/>
            <person name="Gao L."/>
            <person name="Zhang X."/>
            <person name="Wang H."/>
            <person name="Yang Z."/>
            <person name="Liu X."/>
            <person name="Jiang W."/>
            <person name="Mao L."/>
            <person name="Kong X."/>
            <person name="Jiao Y."/>
            <person name="Jia J."/>
        </authorList>
    </citation>
    <scope>NUCLEOTIDE SEQUENCE [LARGE SCALE GENOMIC DNA]</scope>
    <source>
        <strain evidence="4">cv. AL8/78</strain>
    </source>
</reference>
<dbReference type="PANTHER" id="PTHR31264">
    <property type="entry name" value="OS07G0554500 PROTEIN-RELATED"/>
    <property type="match status" value="1"/>
</dbReference>
<reference evidence="3" key="3">
    <citation type="journal article" date="2017" name="Nature">
        <title>Genome sequence of the progenitor of the wheat D genome Aegilops tauschii.</title>
        <authorList>
            <person name="Luo M.C."/>
            <person name="Gu Y.Q."/>
            <person name="Puiu D."/>
            <person name="Wang H."/>
            <person name="Twardziok S.O."/>
            <person name="Deal K.R."/>
            <person name="Huo N."/>
            <person name="Zhu T."/>
            <person name="Wang L."/>
            <person name="Wang Y."/>
            <person name="McGuire P.E."/>
            <person name="Liu S."/>
            <person name="Long H."/>
            <person name="Ramasamy R.K."/>
            <person name="Rodriguez J.C."/>
            <person name="Van S.L."/>
            <person name="Yuan L."/>
            <person name="Wang Z."/>
            <person name="Xia Z."/>
            <person name="Xiao L."/>
            <person name="Anderson O.D."/>
            <person name="Ouyang S."/>
            <person name="Liang Y."/>
            <person name="Zimin A.V."/>
            <person name="Pertea G."/>
            <person name="Qi P."/>
            <person name="Bennetzen J.L."/>
            <person name="Dai X."/>
            <person name="Dawson M.W."/>
            <person name="Muller H.G."/>
            <person name="Kugler K."/>
            <person name="Rivarola-Duarte L."/>
            <person name="Spannagl M."/>
            <person name="Mayer K.F.X."/>
            <person name="Lu F.H."/>
            <person name="Bevan M.W."/>
            <person name="Leroy P."/>
            <person name="Li P."/>
            <person name="You F.M."/>
            <person name="Sun Q."/>
            <person name="Liu Z."/>
            <person name="Lyons E."/>
            <person name="Wicker T."/>
            <person name="Salzberg S.L."/>
            <person name="Devos K.M."/>
            <person name="Dvorak J."/>
        </authorList>
    </citation>
    <scope>NUCLEOTIDE SEQUENCE [LARGE SCALE GENOMIC DNA]</scope>
    <source>
        <strain evidence="3">cv. AL8/78</strain>
    </source>
</reference>
<sequence>MDGNAADHRHQSPPPLLPPPHAPWEMASLPIPDELLREIFLHLPTPADLVRASAACVSFRRVVADRSFLRRFRKLHAPPLLGFLSSLSPHSGFEFHPAVPPHPSASAASAVALAADFSFSFVPAPATSDCWVLRDIRDGRFLLVSAGRGFLGGEMVVCDPLHRRYILVPPIPDDLAAMVANPGLSETFLVPRGDGHDDEAAAEEETSFRVMGMVYCEANIISFVFSSSTRQWRAAASRSWIDLLDGLLWSLEERLFCWRWRQYVYGCFYWIPDWEYEMKILVLDTRSMEFSFADPPSEAKHASSNDITMIEAGEGKPGMLIRGYEYGPFDHIYTIWRNNGGSSSQWQKEKIISPSLGCEYMGNGSMGKYLVLNHLGNSSLEPGLYMLDIKTLQLERVCASIVHGFAYSNYPPSLSSPTISSDVTSFVFVAKLMRLRNMKNGL</sequence>